<feature type="domain" description="4'-phosphopantetheinyl transferase" evidence="4">
    <location>
        <begin position="110"/>
        <end position="182"/>
    </location>
</feature>
<dbReference type="InterPro" id="IPR050559">
    <property type="entry name" value="P-Pant_transferase_sf"/>
</dbReference>
<organism evidence="5 6">
    <name type="scientific">Pseudonocardia charpentierae</name>
    <dbReference type="NCBI Taxonomy" id="3075545"/>
    <lineage>
        <taxon>Bacteria</taxon>
        <taxon>Bacillati</taxon>
        <taxon>Actinomycetota</taxon>
        <taxon>Actinomycetes</taxon>
        <taxon>Pseudonocardiales</taxon>
        <taxon>Pseudonocardiaceae</taxon>
        <taxon>Pseudonocardia</taxon>
    </lineage>
</organism>
<comment type="caution">
    <text evidence="5">The sequence shown here is derived from an EMBL/GenBank/DDBJ whole genome shotgun (WGS) entry which is preliminary data.</text>
</comment>
<proteinExistence type="inferred from homology"/>
<dbReference type="SUPFAM" id="SSF56214">
    <property type="entry name" value="4'-phosphopantetheinyl transferase"/>
    <property type="match status" value="2"/>
</dbReference>
<keyword evidence="6" id="KW-1185">Reference proteome</keyword>
<evidence type="ECO:0000256" key="3">
    <source>
        <dbReference type="SAM" id="MobiDB-lite"/>
    </source>
</evidence>
<accession>A0ABU2N9L3</accession>
<feature type="region of interest" description="Disordered" evidence="3">
    <location>
        <begin position="182"/>
        <end position="212"/>
    </location>
</feature>
<evidence type="ECO:0000256" key="1">
    <source>
        <dbReference type="ARBA" id="ARBA00010990"/>
    </source>
</evidence>
<name>A0ABU2N9L3_9PSEU</name>
<dbReference type="Pfam" id="PF01648">
    <property type="entry name" value="ACPS"/>
    <property type="match status" value="1"/>
</dbReference>
<dbReference type="Proteomes" id="UP001183202">
    <property type="component" value="Unassembled WGS sequence"/>
</dbReference>
<dbReference type="PANTHER" id="PTHR12215">
    <property type="entry name" value="PHOSPHOPANTETHEINE TRANSFERASE"/>
    <property type="match status" value="1"/>
</dbReference>
<evidence type="ECO:0000259" key="4">
    <source>
        <dbReference type="Pfam" id="PF01648"/>
    </source>
</evidence>
<keyword evidence="2 5" id="KW-0808">Transferase</keyword>
<dbReference type="GO" id="GO:0016740">
    <property type="term" value="F:transferase activity"/>
    <property type="evidence" value="ECO:0007669"/>
    <property type="project" value="UniProtKB-KW"/>
</dbReference>
<dbReference type="Gene3D" id="3.90.470.20">
    <property type="entry name" value="4'-phosphopantetheinyl transferase domain"/>
    <property type="match status" value="2"/>
</dbReference>
<evidence type="ECO:0000313" key="5">
    <source>
        <dbReference type="EMBL" id="MDT0350646.1"/>
    </source>
</evidence>
<dbReference type="RefSeq" id="WP_311556671.1">
    <property type="nucleotide sequence ID" value="NZ_JAVREJ010000008.1"/>
</dbReference>
<evidence type="ECO:0000256" key="2">
    <source>
        <dbReference type="ARBA" id="ARBA00022679"/>
    </source>
</evidence>
<reference evidence="6" key="1">
    <citation type="submission" date="2023-07" db="EMBL/GenBank/DDBJ databases">
        <title>30 novel species of actinomycetes from the DSMZ collection.</title>
        <authorList>
            <person name="Nouioui I."/>
        </authorList>
    </citation>
    <scope>NUCLEOTIDE SEQUENCE [LARGE SCALE GENOMIC DNA]</scope>
    <source>
        <strain evidence="6">DSM 45834</strain>
    </source>
</reference>
<dbReference type="InterPro" id="IPR008278">
    <property type="entry name" value="4-PPantetheinyl_Trfase_dom"/>
</dbReference>
<dbReference type="PANTHER" id="PTHR12215:SF10">
    <property type="entry name" value="L-AMINOADIPATE-SEMIALDEHYDE DEHYDROGENASE-PHOSPHOPANTETHEINYL TRANSFERASE"/>
    <property type="match status" value="1"/>
</dbReference>
<protein>
    <submittedName>
        <fullName evidence="5">4'-phosphopantetheinyl transferase superfamily protein</fullName>
    </submittedName>
</protein>
<sequence>MDLRGRCTVWWAAPVDPEATPALVGLLDDHERVRLSRLRRPADRARYLAAHALVRLVLAPIAGTAADALAFDRTCRCGAPHGKPVLRGGPGFSLSHAGDLVGVAVRADGPVGLDVEQVRDVADLDALAEHVRSPAERARGDLNAAGFFRAWTRKEALVKATGDGLTAPMTAITLADDGPGVEQWTGPGAPSGPMWLHDLSPAPDHPAAVAGPGAQAPEIVEADGDAVLHA</sequence>
<comment type="similarity">
    <text evidence="1">Belongs to the P-Pant transferase superfamily. Gsp/Sfp/HetI/AcpT family.</text>
</comment>
<evidence type="ECO:0000313" key="6">
    <source>
        <dbReference type="Proteomes" id="UP001183202"/>
    </source>
</evidence>
<gene>
    <name evidence="5" type="ORF">RM445_14025</name>
</gene>
<dbReference type="InterPro" id="IPR037143">
    <property type="entry name" value="4-PPantetheinyl_Trfase_dom_sf"/>
</dbReference>
<dbReference type="EMBL" id="JAVREJ010000008">
    <property type="protein sequence ID" value="MDT0350646.1"/>
    <property type="molecule type" value="Genomic_DNA"/>
</dbReference>